<dbReference type="OrthoDB" id="10060618at2759"/>
<reference evidence="1" key="1">
    <citation type="submission" date="2020-04" db="EMBL/GenBank/DDBJ databases">
        <authorList>
            <person name="Alioto T."/>
            <person name="Alioto T."/>
            <person name="Gomez Garrido J."/>
        </authorList>
    </citation>
    <scope>NUCLEOTIDE SEQUENCE</scope>
    <source>
        <strain evidence="1">A484AB</strain>
    </source>
</reference>
<dbReference type="AlphaFoldDB" id="A0A6S7IHP8"/>
<keyword evidence="2" id="KW-1185">Reference proteome</keyword>
<name>A0A6S7IHP8_PARCT</name>
<sequence length="165" mass="18371">MLGDGDSSTYNKIVQSKPYGDECIPNKMECIGHVQKKNYYGLAVRENFSDVGEMATAIEASLYHVASTDENPQHHLCPDGEDSWCGYNRDKDNYKHKNGILPCIMNVIKPIFDDLSNTDLLSKCNHGMTQNVNECLNGLIWDRCPKLCGAGDCCSCHLSCCLEVQ</sequence>
<gene>
    <name evidence="1" type="ORF">PACLA_8A075250</name>
</gene>
<protein>
    <submittedName>
        <fullName evidence="1">Uncharacterized protein</fullName>
    </submittedName>
</protein>
<evidence type="ECO:0000313" key="2">
    <source>
        <dbReference type="Proteomes" id="UP001152795"/>
    </source>
</evidence>
<comment type="caution">
    <text evidence="1">The sequence shown here is derived from an EMBL/GenBank/DDBJ whole genome shotgun (WGS) entry which is preliminary data.</text>
</comment>
<evidence type="ECO:0000313" key="1">
    <source>
        <dbReference type="EMBL" id="CAB4016723.1"/>
    </source>
</evidence>
<dbReference type="EMBL" id="CACRXK020009235">
    <property type="protein sequence ID" value="CAB4016723.1"/>
    <property type="molecule type" value="Genomic_DNA"/>
</dbReference>
<proteinExistence type="predicted"/>
<organism evidence="1 2">
    <name type="scientific">Paramuricea clavata</name>
    <name type="common">Red gorgonian</name>
    <name type="synonym">Violescent sea-whip</name>
    <dbReference type="NCBI Taxonomy" id="317549"/>
    <lineage>
        <taxon>Eukaryota</taxon>
        <taxon>Metazoa</taxon>
        <taxon>Cnidaria</taxon>
        <taxon>Anthozoa</taxon>
        <taxon>Octocorallia</taxon>
        <taxon>Malacalcyonacea</taxon>
        <taxon>Plexauridae</taxon>
        <taxon>Paramuricea</taxon>
    </lineage>
</organism>
<accession>A0A6S7IHP8</accession>
<dbReference type="Proteomes" id="UP001152795">
    <property type="component" value="Unassembled WGS sequence"/>
</dbReference>